<reference evidence="2" key="1">
    <citation type="submission" date="2017-08" db="EMBL/GenBank/DDBJ databases">
        <authorList>
            <person name="Grouzdev D.S."/>
            <person name="Gaisin V.A."/>
            <person name="Rysina M.S."/>
            <person name="Gorlenko V.M."/>
        </authorList>
    </citation>
    <scope>NUCLEOTIDE SEQUENCE [LARGE SCALE GENOMIC DNA]</scope>
    <source>
        <strain evidence="2">Kir15-3F</strain>
    </source>
</reference>
<dbReference type="AlphaFoldDB" id="A0A2A6RDF7"/>
<dbReference type="EMBL" id="NQWI01000231">
    <property type="protein sequence ID" value="PDV99361.1"/>
    <property type="molecule type" value="Genomic_DNA"/>
</dbReference>
<dbReference type="Proteomes" id="UP000220527">
    <property type="component" value="Unassembled WGS sequence"/>
</dbReference>
<proteinExistence type="predicted"/>
<keyword evidence="2" id="KW-1185">Reference proteome</keyword>
<accession>A0A2A6RDF7</accession>
<dbReference type="OrthoDB" id="157784at2"/>
<evidence type="ECO:0000313" key="1">
    <source>
        <dbReference type="EMBL" id="PDV99361.1"/>
    </source>
</evidence>
<evidence type="ECO:0008006" key="3">
    <source>
        <dbReference type="Google" id="ProtNLM"/>
    </source>
</evidence>
<gene>
    <name evidence="1" type="ORF">CJ255_21595</name>
</gene>
<comment type="caution">
    <text evidence="1">The sequence shown here is derived from an EMBL/GenBank/DDBJ whole genome shotgun (WGS) entry which is preliminary data.</text>
</comment>
<evidence type="ECO:0000313" key="2">
    <source>
        <dbReference type="Proteomes" id="UP000220527"/>
    </source>
</evidence>
<protein>
    <recommendedName>
        <fullName evidence="3">RsbT co-antagonist protein RsbRD N-terminal domain-containing protein</fullName>
    </recommendedName>
</protein>
<organism evidence="1 2">
    <name type="scientific">Candidatus Viridilinea mediisalina</name>
    <dbReference type="NCBI Taxonomy" id="2024553"/>
    <lineage>
        <taxon>Bacteria</taxon>
        <taxon>Bacillati</taxon>
        <taxon>Chloroflexota</taxon>
        <taxon>Chloroflexia</taxon>
        <taxon>Chloroflexales</taxon>
        <taxon>Chloroflexineae</taxon>
        <taxon>Oscillochloridaceae</taxon>
        <taxon>Candidatus Viridilinea</taxon>
    </lineage>
</organism>
<sequence>MDTTTASRLADQLSQMHKPLCKHVSARLLQAYPELTQALRIEENYSPADRLAQVAVERLNELVRTVLLFELPSIADNELSWAAGVLPRSGVTYQHQSTMVRWFFEEARRLNLTPAELELTYELERHFLDAVDQAYHKSHLN</sequence>
<dbReference type="RefSeq" id="WP_097646140.1">
    <property type="nucleotide sequence ID" value="NZ_NQWI01000231.1"/>
</dbReference>
<name>A0A2A6RDF7_9CHLR</name>